<feature type="domain" description="Thioredoxin" evidence="2">
    <location>
        <begin position="12"/>
        <end position="135"/>
    </location>
</feature>
<name>H6L9C5_SAPGL</name>
<evidence type="ECO:0000259" key="2">
    <source>
        <dbReference type="PROSITE" id="PS51352"/>
    </source>
</evidence>
<dbReference type="Gene3D" id="3.40.30.10">
    <property type="entry name" value="Glutaredoxin"/>
    <property type="match status" value="1"/>
</dbReference>
<dbReference type="AlphaFoldDB" id="H6L9C5"/>
<dbReference type="GO" id="GO:0005737">
    <property type="term" value="C:cytoplasm"/>
    <property type="evidence" value="ECO:0007669"/>
    <property type="project" value="TreeGrafter"/>
</dbReference>
<dbReference type="InterPro" id="IPR013766">
    <property type="entry name" value="Thioredoxin_domain"/>
</dbReference>
<dbReference type="Pfam" id="PF13899">
    <property type="entry name" value="Thioredoxin_7"/>
    <property type="match status" value="1"/>
</dbReference>
<accession>H6L9C5</accession>
<dbReference type="CDD" id="cd02947">
    <property type="entry name" value="TRX_family"/>
    <property type="match status" value="1"/>
</dbReference>
<sequence>MKQFIFSLSFCLLAMSSLFAQGIQFESGSWADVKAKAKAQNKPIFVDAYAVWCGPCKWMSANSFTDASVGELYNSGFINYKFDMEKGEGPAFAQQQSIRAYPTLLFFSPDGELLKKAEGARDAEGLISLAKPYLKANNNANQGQTTTDNNWESLNFKAWEYYETKSSRSDLSKALKWANASIEMNRNWYNLDTKAHLLAKLGRNKEALELAVDAILAAQDANELAEAEETMDLLRKLRNN</sequence>
<dbReference type="eggNOG" id="COG1331">
    <property type="taxonomic scope" value="Bacteria"/>
</dbReference>
<organism evidence="3 4">
    <name type="scientific">Saprospira grandis (strain Lewin)</name>
    <dbReference type="NCBI Taxonomy" id="984262"/>
    <lineage>
        <taxon>Bacteria</taxon>
        <taxon>Pseudomonadati</taxon>
        <taxon>Bacteroidota</taxon>
        <taxon>Saprospiria</taxon>
        <taxon>Saprospirales</taxon>
        <taxon>Saprospiraceae</taxon>
        <taxon>Saprospira</taxon>
    </lineage>
</organism>
<dbReference type="PROSITE" id="PS51352">
    <property type="entry name" value="THIOREDOXIN_2"/>
    <property type="match status" value="1"/>
</dbReference>
<dbReference type="Proteomes" id="UP000007519">
    <property type="component" value="Chromosome"/>
</dbReference>
<dbReference type="PRINTS" id="PR00421">
    <property type="entry name" value="THIOREDOXIN"/>
</dbReference>
<evidence type="ECO:0000313" key="3">
    <source>
        <dbReference type="EMBL" id="AFC24297.1"/>
    </source>
</evidence>
<dbReference type="KEGG" id="sgn:SGRA_1562"/>
<feature type="signal peptide" evidence="1">
    <location>
        <begin position="1"/>
        <end position="20"/>
    </location>
</feature>
<dbReference type="EMBL" id="CP002831">
    <property type="protein sequence ID" value="AFC24297.1"/>
    <property type="molecule type" value="Genomic_DNA"/>
</dbReference>
<dbReference type="SUPFAM" id="SSF52833">
    <property type="entry name" value="Thioredoxin-like"/>
    <property type="match status" value="1"/>
</dbReference>
<dbReference type="STRING" id="984262.SGRA_1562"/>
<reference evidence="3 4" key="1">
    <citation type="journal article" date="2012" name="Stand. Genomic Sci.">
        <title>Complete genome sequencing and analysis of Saprospira grandis str. Lewin, a predatory marine bacterium.</title>
        <authorList>
            <person name="Saw J.H."/>
            <person name="Yuryev A."/>
            <person name="Kanbe M."/>
            <person name="Hou S."/>
            <person name="Young A.G."/>
            <person name="Aizawa S."/>
            <person name="Alam M."/>
        </authorList>
    </citation>
    <scope>NUCLEOTIDE SEQUENCE [LARGE SCALE GENOMIC DNA]</scope>
    <source>
        <strain evidence="3 4">Lewin</strain>
    </source>
</reference>
<dbReference type="RefSeq" id="WP_015691933.1">
    <property type="nucleotide sequence ID" value="NC_016940.1"/>
</dbReference>
<protein>
    <submittedName>
        <fullName evidence="3">Thioredoxin domaiN-containing protein</fullName>
    </submittedName>
</protein>
<keyword evidence="1" id="KW-0732">Signal</keyword>
<feature type="chain" id="PRO_5003604812" evidence="1">
    <location>
        <begin position="21"/>
        <end position="240"/>
    </location>
</feature>
<dbReference type="PANTHER" id="PTHR45663">
    <property type="entry name" value="GEO12009P1"/>
    <property type="match status" value="1"/>
</dbReference>
<evidence type="ECO:0000313" key="4">
    <source>
        <dbReference type="Proteomes" id="UP000007519"/>
    </source>
</evidence>
<evidence type="ECO:0000256" key="1">
    <source>
        <dbReference type="SAM" id="SignalP"/>
    </source>
</evidence>
<keyword evidence="4" id="KW-1185">Reference proteome</keyword>
<dbReference type="OrthoDB" id="645813at2"/>
<proteinExistence type="predicted"/>
<dbReference type="GO" id="GO:0015035">
    <property type="term" value="F:protein-disulfide reductase activity"/>
    <property type="evidence" value="ECO:0007669"/>
    <property type="project" value="TreeGrafter"/>
</dbReference>
<dbReference type="PANTHER" id="PTHR45663:SF11">
    <property type="entry name" value="GEO12009P1"/>
    <property type="match status" value="1"/>
</dbReference>
<dbReference type="InterPro" id="IPR036249">
    <property type="entry name" value="Thioredoxin-like_sf"/>
</dbReference>
<gene>
    <name evidence="3" type="ordered locus">SGRA_1562</name>
</gene>
<dbReference type="HOGENOM" id="CLU_1155744_0_0_10"/>